<accession>A0A8J3DUP4</accession>
<dbReference type="RefSeq" id="WP_189503497.1">
    <property type="nucleotide sequence ID" value="NZ_BMZQ01000002.1"/>
</dbReference>
<proteinExistence type="predicted"/>
<evidence type="ECO:0008006" key="4">
    <source>
        <dbReference type="Google" id="ProtNLM"/>
    </source>
</evidence>
<dbReference type="AlphaFoldDB" id="A0A8J3DUP4"/>
<name>A0A8J3DUP4_9HYPH</name>
<dbReference type="EMBL" id="BMZQ01000002">
    <property type="protein sequence ID" value="GHD14588.1"/>
    <property type="molecule type" value="Genomic_DNA"/>
</dbReference>
<protein>
    <recommendedName>
        <fullName evidence="4">DUF4169 family protein</fullName>
    </recommendedName>
</protein>
<evidence type="ECO:0000313" key="3">
    <source>
        <dbReference type="Proteomes" id="UP000630142"/>
    </source>
</evidence>
<evidence type="ECO:0000313" key="2">
    <source>
        <dbReference type="EMBL" id="GHD14588.1"/>
    </source>
</evidence>
<evidence type="ECO:0000256" key="1">
    <source>
        <dbReference type="SAM" id="MobiDB-lite"/>
    </source>
</evidence>
<dbReference type="Proteomes" id="UP000630142">
    <property type="component" value="Unassembled WGS sequence"/>
</dbReference>
<organism evidence="2 3">
    <name type="scientific">Tianweitania populi</name>
    <dbReference type="NCBI Taxonomy" id="1607949"/>
    <lineage>
        <taxon>Bacteria</taxon>
        <taxon>Pseudomonadati</taxon>
        <taxon>Pseudomonadota</taxon>
        <taxon>Alphaproteobacteria</taxon>
        <taxon>Hyphomicrobiales</taxon>
        <taxon>Phyllobacteriaceae</taxon>
        <taxon>Tianweitania</taxon>
    </lineage>
</organism>
<gene>
    <name evidence="2" type="ORF">GCM10016234_20320</name>
</gene>
<comment type="caution">
    <text evidence="2">The sequence shown here is derived from an EMBL/GenBank/DDBJ whole genome shotgun (WGS) entry which is preliminary data.</text>
</comment>
<keyword evidence="3" id="KW-1185">Reference proteome</keyword>
<reference evidence="2" key="1">
    <citation type="journal article" date="2014" name="Int. J. Syst. Evol. Microbiol.">
        <title>Complete genome sequence of Corynebacterium casei LMG S-19264T (=DSM 44701T), isolated from a smear-ripened cheese.</title>
        <authorList>
            <consortium name="US DOE Joint Genome Institute (JGI-PGF)"/>
            <person name="Walter F."/>
            <person name="Albersmeier A."/>
            <person name="Kalinowski J."/>
            <person name="Ruckert C."/>
        </authorList>
    </citation>
    <scope>NUCLEOTIDE SEQUENCE</scope>
    <source>
        <strain evidence="2">KCTC 42249</strain>
    </source>
</reference>
<sequence>MADDKKAAKTREDRLAEQLRANLARRKEQTRSRRQGEADLRREGVAVKGGAASEDE</sequence>
<feature type="compositionally biased region" description="Basic and acidic residues" evidence="1">
    <location>
        <begin position="25"/>
        <end position="45"/>
    </location>
</feature>
<reference evidence="2" key="2">
    <citation type="submission" date="2020-09" db="EMBL/GenBank/DDBJ databases">
        <authorList>
            <person name="Sun Q."/>
            <person name="Kim S."/>
        </authorList>
    </citation>
    <scope>NUCLEOTIDE SEQUENCE</scope>
    <source>
        <strain evidence="2">KCTC 42249</strain>
    </source>
</reference>
<feature type="region of interest" description="Disordered" evidence="1">
    <location>
        <begin position="21"/>
        <end position="56"/>
    </location>
</feature>